<evidence type="ECO:0000259" key="1">
    <source>
        <dbReference type="Pfam" id="PF08659"/>
    </source>
</evidence>
<comment type="caution">
    <text evidence="2">The sequence shown here is derived from an EMBL/GenBank/DDBJ whole genome shotgun (WGS) entry which is preliminary data.</text>
</comment>
<dbReference type="InterPro" id="IPR036291">
    <property type="entry name" value="NAD(P)-bd_dom_sf"/>
</dbReference>
<organism evidence="2">
    <name type="scientific">Bacillus velezensis</name>
    <dbReference type="NCBI Taxonomy" id="492670"/>
    <lineage>
        <taxon>Bacteria</taxon>
        <taxon>Bacillati</taxon>
        <taxon>Bacillota</taxon>
        <taxon>Bacilli</taxon>
        <taxon>Bacillales</taxon>
        <taxon>Bacillaceae</taxon>
        <taxon>Bacillus</taxon>
        <taxon>Bacillus amyloliquefaciens group</taxon>
    </lineage>
</organism>
<dbReference type="InterPro" id="IPR013968">
    <property type="entry name" value="PKS_KR"/>
</dbReference>
<gene>
    <name evidence="2" type="ORF">GKC39_19485</name>
</gene>
<sequence length="77" mass="8285">AGGIGLIFAEEIASRVKNTVLVLTGRAEALDEERSARLRRLEATGARVLYQPVDVTDRTAVIALVRGIQEEHGTLDG</sequence>
<dbReference type="AlphaFoldDB" id="A0A6A8LLS5"/>
<dbReference type="Pfam" id="PF08659">
    <property type="entry name" value="KR"/>
    <property type="match status" value="1"/>
</dbReference>
<feature type="non-terminal residue" evidence="2">
    <location>
        <position position="77"/>
    </location>
</feature>
<name>A0A6A8LLS5_BACVE</name>
<accession>A0A6A8LLS5</accession>
<protein>
    <submittedName>
        <fullName evidence="2">SDR family NAD(P)-dependent oxidoreductase</fullName>
    </submittedName>
</protein>
<dbReference type="EMBL" id="WKKV01000041">
    <property type="protein sequence ID" value="MSE04203.1"/>
    <property type="molecule type" value="Genomic_DNA"/>
</dbReference>
<dbReference type="SUPFAM" id="SSF51735">
    <property type="entry name" value="NAD(P)-binding Rossmann-fold domains"/>
    <property type="match status" value="1"/>
</dbReference>
<feature type="domain" description="Ketoreductase (KR)" evidence="1">
    <location>
        <begin position="1"/>
        <end position="77"/>
    </location>
</feature>
<reference evidence="2" key="1">
    <citation type="submission" date="2019-11" db="EMBL/GenBank/DDBJ databases">
        <title>Draft Genome Sequence of Plant Growth-Promoting Rhizosphere-Associated Bacteria.</title>
        <authorList>
            <person name="Vasilyev I.Y."/>
            <person name="Radchenko V."/>
            <person name="Ilnitskaya E.V."/>
        </authorList>
    </citation>
    <scope>NUCLEOTIDE SEQUENCE</scope>
    <source>
        <strain evidence="2">VRA_517_n</strain>
    </source>
</reference>
<dbReference type="Gene3D" id="3.40.50.720">
    <property type="entry name" value="NAD(P)-binding Rossmann-like Domain"/>
    <property type="match status" value="1"/>
</dbReference>
<evidence type="ECO:0000313" key="2">
    <source>
        <dbReference type="EMBL" id="MSE04203.1"/>
    </source>
</evidence>
<dbReference type="RefSeq" id="WP_154303317.1">
    <property type="nucleotide sequence ID" value="NZ_WKKV01000041.1"/>
</dbReference>
<proteinExistence type="predicted"/>
<feature type="non-terminal residue" evidence="2">
    <location>
        <position position="1"/>
    </location>
</feature>